<comment type="caution">
    <text evidence="2">The sequence shown here is derived from an EMBL/GenBank/DDBJ whole genome shotgun (WGS) entry which is preliminary data.</text>
</comment>
<sequence length="372" mass="40615">MLAGQLSGPEILVLRELLYHAFPPDDFTDLLLTFSLAPYRDAATSDSHWTTVRKVVQAANARFWWKDLIAAARTARPEHPGLIEFGQNFGLAPVIKSADGARNLTGREFQLTVREANSSLDFPSWLIRGAQAEGRVCRVEFPEGTPRGTGFLVGPDVVMTVYHVIEQVHLGRIPSSQVCLRFDHKRDLDGITQIPGTVHTLAPDWLIDHSPPGDGDLDPDSGVLPLPHQLDHALLRVADRVGEQPVGAPLILARQAPRRWIELPVEPHDFARLPALHIVHHPEKEPLQVSLDTDGVIGLNANGTRIRYRTNTKGGSSGSPCFGPDWQWVAMHQNGDPSYRKGGPPPAYNEGIPLSALRDLLTASGAISALGG</sequence>
<evidence type="ECO:0000313" key="3">
    <source>
        <dbReference type="Proteomes" id="UP000578112"/>
    </source>
</evidence>
<dbReference type="Proteomes" id="UP000578112">
    <property type="component" value="Unassembled WGS sequence"/>
</dbReference>
<organism evidence="2 3">
    <name type="scientific">Actinoplanes digitatis</name>
    <dbReference type="NCBI Taxonomy" id="1868"/>
    <lineage>
        <taxon>Bacteria</taxon>
        <taxon>Bacillati</taxon>
        <taxon>Actinomycetota</taxon>
        <taxon>Actinomycetes</taxon>
        <taxon>Micromonosporales</taxon>
        <taxon>Micromonosporaceae</taxon>
        <taxon>Actinoplanes</taxon>
    </lineage>
</organism>
<dbReference type="SUPFAM" id="SSF50494">
    <property type="entry name" value="Trypsin-like serine proteases"/>
    <property type="match status" value="1"/>
</dbReference>
<evidence type="ECO:0000259" key="1">
    <source>
        <dbReference type="Pfam" id="PF19955"/>
    </source>
</evidence>
<dbReference type="InterPro" id="IPR009003">
    <property type="entry name" value="Peptidase_S1_PA"/>
</dbReference>
<dbReference type="Gene3D" id="2.40.10.10">
    <property type="entry name" value="Trypsin-like serine proteases"/>
    <property type="match status" value="2"/>
</dbReference>
<gene>
    <name evidence="2" type="ORF">BJ971_005059</name>
</gene>
<feature type="domain" description="Effector-associated" evidence="1">
    <location>
        <begin position="5"/>
        <end position="89"/>
    </location>
</feature>
<dbReference type="InterPro" id="IPR045430">
    <property type="entry name" value="EAD1"/>
</dbReference>
<dbReference type="AlphaFoldDB" id="A0A7W7I114"/>
<dbReference type="InterPro" id="IPR043504">
    <property type="entry name" value="Peptidase_S1_PA_chymotrypsin"/>
</dbReference>
<proteinExistence type="predicted"/>
<dbReference type="Pfam" id="PF13365">
    <property type="entry name" value="Trypsin_2"/>
    <property type="match status" value="1"/>
</dbReference>
<dbReference type="Pfam" id="PF19955">
    <property type="entry name" value="EAD1"/>
    <property type="match status" value="1"/>
</dbReference>
<keyword evidence="3" id="KW-1185">Reference proteome</keyword>
<reference evidence="2 3" key="1">
    <citation type="submission" date="2020-08" db="EMBL/GenBank/DDBJ databases">
        <title>Sequencing the genomes of 1000 actinobacteria strains.</title>
        <authorList>
            <person name="Klenk H.-P."/>
        </authorList>
    </citation>
    <scope>NUCLEOTIDE SEQUENCE [LARGE SCALE GENOMIC DNA]</scope>
    <source>
        <strain evidence="2 3">DSM 43149</strain>
    </source>
</reference>
<evidence type="ECO:0000313" key="2">
    <source>
        <dbReference type="EMBL" id="MBB4764503.1"/>
    </source>
</evidence>
<protein>
    <recommendedName>
        <fullName evidence="1">Effector-associated domain-containing protein</fullName>
    </recommendedName>
</protein>
<name>A0A7W7I114_9ACTN</name>
<dbReference type="EMBL" id="JACHNH010000001">
    <property type="protein sequence ID" value="MBB4764503.1"/>
    <property type="molecule type" value="Genomic_DNA"/>
</dbReference>
<accession>A0A7W7I114</accession>
<dbReference type="RefSeq" id="WP_184995688.1">
    <property type="nucleotide sequence ID" value="NZ_BOMK01000003.1"/>
</dbReference>